<dbReference type="Pfam" id="PF08345">
    <property type="entry name" value="YscJ_FliF_C"/>
    <property type="match status" value="1"/>
</dbReference>
<evidence type="ECO:0000256" key="3">
    <source>
        <dbReference type="ARBA" id="ARBA00007971"/>
    </source>
</evidence>
<protein>
    <recommendedName>
        <fullName evidence="9">Flagellar M-ring protein</fullName>
    </recommendedName>
</protein>
<dbReference type="PANTHER" id="PTHR30046">
    <property type="entry name" value="FLAGELLAR M-RING PROTEIN"/>
    <property type="match status" value="1"/>
</dbReference>
<evidence type="ECO:0000256" key="2">
    <source>
        <dbReference type="ARBA" id="ARBA00004651"/>
    </source>
</evidence>
<evidence type="ECO:0000256" key="4">
    <source>
        <dbReference type="ARBA" id="ARBA00022475"/>
    </source>
</evidence>
<dbReference type="InterPro" id="IPR006182">
    <property type="entry name" value="FliF_N_dom"/>
</dbReference>
<evidence type="ECO:0000256" key="5">
    <source>
        <dbReference type="ARBA" id="ARBA00022692"/>
    </source>
</evidence>
<feature type="region of interest" description="Disordered" evidence="10">
    <location>
        <begin position="551"/>
        <end position="579"/>
    </location>
</feature>
<dbReference type="PRINTS" id="PR01009">
    <property type="entry name" value="FLGMRINGFLIF"/>
</dbReference>
<dbReference type="PIRSF" id="PIRSF004862">
    <property type="entry name" value="FliF"/>
    <property type="match status" value="1"/>
</dbReference>
<keyword evidence="5 11" id="KW-0812">Transmembrane</keyword>
<evidence type="ECO:0000256" key="8">
    <source>
        <dbReference type="ARBA" id="ARBA00023143"/>
    </source>
</evidence>
<keyword evidence="7 11" id="KW-0472">Membrane</keyword>
<feature type="transmembrane region" description="Helical" evidence="11">
    <location>
        <begin position="25"/>
        <end position="45"/>
    </location>
</feature>
<comment type="function">
    <text evidence="9">The M ring may be actively involved in energy transduction.</text>
</comment>
<evidence type="ECO:0000313" key="15">
    <source>
        <dbReference type="Proteomes" id="UP001500752"/>
    </source>
</evidence>
<accession>A0ABP7C043</accession>
<evidence type="ECO:0000313" key="14">
    <source>
        <dbReference type="EMBL" id="GAA3672927.1"/>
    </source>
</evidence>
<comment type="subcellular location">
    <subcellularLocation>
        <location evidence="1 9">Bacterial flagellum basal body</location>
    </subcellularLocation>
    <subcellularLocation>
        <location evidence="2">Cell membrane</location>
        <topology evidence="2">Multi-pass membrane protein</topology>
    </subcellularLocation>
</comment>
<dbReference type="InterPro" id="IPR000067">
    <property type="entry name" value="FlgMring_FliF"/>
</dbReference>
<dbReference type="InterPro" id="IPR045851">
    <property type="entry name" value="AMP-bd_C_sf"/>
</dbReference>
<name>A0ABP7C043_9MICC</name>
<proteinExistence type="inferred from homology"/>
<dbReference type="Proteomes" id="UP001500752">
    <property type="component" value="Unassembled WGS sequence"/>
</dbReference>
<feature type="compositionally biased region" description="Low complexity" evidence="10">
    <location>
        <begin position="277"/>
        <end position="295"/>
    </location>
</feature>
<evidence type="ECO:0000256" key="11">
    <source>
        <dbReference type="SAM" id="Phobius"/>
    </source>
</evidence>
<keyword evidence="15" id="KW-1185">Reference proteome</keyword>
<keyword evidence="6 11" id="KW-1133">Transmembrane helix</keyword>
<evidence type="ECO:0000259" key="13">
    <source>
        <dbReference type="Pfam" id="PF08345"/>
    </source>
</evidence>
<organism evidence="14 15">
    <name type="scientific">Arthrobacter ginkgonis</name>
    <dbReference type="NCBI Taxonomy" id="1630594"/>
    <lineage>
        <taxon>Bacteria</taxon>
        <taxon>Bacillati</taxon>
        <taxon>Actinomycetota</taxon>
        <taxon>Actinomycetes</taxon>
        <taxon>Micrococcales</taxon>
        <taxon>Micrococcaceae</taxon>
        <taxon>Arthrobacter</taxon>
    </lineage>
</organism>
<keyword evidence="8 9" id="KW-0975">Bacterial flagellum</keyword>
<feature type="domain" description="Flagellar M-ring C-terminal" evidence="13">
    <location>
        <begin position="249"/>
        <end position="395"/>
    </location>
</feature>
<dbReference type="Gene3D" id="3.30.300.30">
    <property type="match status" value="1"/>
</dbReference>
<dbReference type="EMBL" id="BAABEO010000008">
    <property type="protein sequence ID" value="GAA3672927.1"/>
    <property type="molecule type" value="Genomic_DNA"/>
</dbReference>
<evidence type="ECO:0000256" key="6">
    <source>
        <dbReference type="ARBA" id="ARBA00022989"/>
    </source>
</evidence>
<evidence type="ECO:0000256" key="1">
    <source>
        <dbReference type="ARBA" id="ARBA00004117"/>
    </source>
</evidence>
<feature type="region of interest" description="Disordered" evidence="10">
    <location>
        <begin position="277"/>
        <end position="305"/>
    </location>
</feature>
<dbReference type="PANTHER" id="PTHR30046:SF0">
    <property type="entry name" value="FLAGELLAR M-RING PROTEIN"/>
    <property type="match status" value="1"/>
</dbReference>
<comment type="similarity">
    <text evidence="3 9">Belongs to the FliF family.</text>
</comment>
<gene>
    <name evidence="14" type="ORF">GCM10023081_09110</name>
</gene>
<evidence type="ECO:0000259" key="12">
    <source>
        <dbReference type="Pfam" id="PF01514"/>
    </source>
</evidence>
<dbReference type="Pfam" id="PF01514">
    <property type="entry name" value="YscJ_FliF"/>
    <property type="match status" value="1"/>
</dbReference>
<comment type="caution">
    <text evidence="14">The sequence shown here is derived from an EMBL/GenBank/DDBJ whole genome shotgun (WGS) entry which is preliminary data.</text>
</comment>
<keyword evidence="4" id="KW-1003">Cell membrane</keyword>
<dbReference type="RefSeq" id="WP_345148811.1">
    <property type="nucleotide sequence ID" value="NZ_BAABEO010000008.1"/>
</dbReference>
<sequence>MATAVPPVVGRMVSAVREFTIAQRAIALIGVGVLVLGATALGFWLTRPSYTPLFSGLQASDASLIVEQLQADNVPYQLTDGGGTIMVPQENVYDERLKAASAGLPAAEADGYSLLDSVGVTSSEFQQDVTYKRALEGELATTVASLDGVKSASVQLAIPEETVFTENTVEPTASVFVETQPGQSLGKEQVQAVVHLTSAAIEGLTPDNVAVVDSSGKVLSAVGSGAVGSVDEQATGYEQRVSAAVQGVLDRVVGVGNATVAVAADMSTDTTERISETYGDDTTTLTETSDSESYTGSDAGVGSGVLGPDNIAVPEGENGGGDYVNESASKTNAVDKVVETSSIPAGQVRRQSISVAIDSAAAGGVDVNALSNLISSAAGVDNQRGDSIAVEVVPFNTQAAEQAAAALAAAKAAEEAARQQELIRGGIIAAAVVLGLAMAAFFIARARRRDRREALDRREEIELEEMRTLAQLGSTPPPATTSIPALVQAQALESFPAPLPELTASPSRQADLQRAAIGHMAATDPARTAEFLRAFIDGDSGTPALTAARPAVAAAEAPAQDSASAPAAADAPAAENVPA</sequence>
<evidence type="ECO:0000256" key="10">
    <source>
        <dbReference type="SAM" id="MobiDB-lite"/>
    </source>
</evidence>
<feature type="domain" description="Flagellar M-ring N-terminal" evidence="12">
    <location>
        <begin position="46"/>
        <end position="220"/>
    </location>
</feature>
<dbReference type="NCBIfam" id="TIGR00206">
    <property type="entry name" value="fliF"/>
    <property type="match status" value="1"/>
</dbReference>
<dbReference type="InterPro" id="IPR043427">
    <property type="entry name" value="YscJ/FliF"/>
</dbReference>
<evidence type="ECO:0000256" key="9">
    <source>
        <dbReference type="PIRNR" id="PIRNR004862"/>
    </source>
</evidence>
<evidence type="ECO:0000256" key="7">
    <source>
        <dbReference type="ARBA" id="ARBA00023136"/>
    </source>
</evidence>
<dbReference type="InterPro" id="IPR013556">
    <property type="entry name" value="Flag_M-ring_C"/>
</dbReference>
<feature type="transmembrane region" description="Helical" evidence="11">
    <location>
        <begin position="422"/>
        <end position="444"/>
    </location>
</feature>
<reference evidence="15" key="1">
    <citation type="journal article" date="2019" name="Int. J. Syst. Evol. Microbiol.">
        <title>The Global Catalogue of Microorganisms (GCM) 10K type strain sequencing project: providing services to taxonomists for standard genome sequencing and annotation.</title>
        <authorList>
            <consortium name="The Broad Institute Genomics Platform"/>
            <consortium name="The Broad Institute Genome Sequencing Center for Infectious Disease"/>
            <person name="Wu L."/>
            <person name="Ma J."/>
        </authorList>
    </citation>
    <scope>NUCLEOTIDE SEQUENCE [LARGE SCALE GENOMIC DNA]</scope>
    <source>
        <strain evidence="15">JCM 30742</strain>
    </source>
</reference>